<reference evidence="7 8" key="1">
    <citation type="submission" date="2019-02" db="EMBL/GenBank/DDBJ databases">
        <title>Sequencing the genomes of 1000 actinobacteria strains.</title>
        <authorList>
            <person name="Klenk H.-P."/>
        </authorList>
    </citation>
    <scope>NUCLEOTIDE SEQUENCE [LARGE SCALE GENOMIC DNA]</scope>
    <source>
        <strain evidence="7 8">DSM 45612</strain>
    </source>
</reference>
<dbReference type="Pfam" id="PF07690">
    <property type="entry name" value="MFS_1"/>
    <property type="match status" value="1"/>
</dbReference>
<keyword evidence="4 5" id="KW-0472">Membrane</keyword>
<feature type="transmembrane region" description="Helical" evidence="5">
    <location>
        <begin position="211"/>
        <end position="232"/>
    </location>
</feature>
<evidence type="ECO:0000259" key="6">
    <source>
        <dbReference type="PROSITE" id="PS50850"/>
    </source>
</evidence>
<gene>
    <name evidence="7" type="ORF">EV384_5205</name>
</gene>
<sequence length="414" mass="42201">MSRRLLLLLALTCGVAVGNVYFPQTISPLVAAGLHVSPDSAALVATAVQFGYAAGIFLLVPLGDRFPHRPLLVALLGLTGVELFAASIAPALPLLVGASALVGVTTVVAPIIGPLAAGLTADGRRGVVSGTLLSGSIGGMLLSRAVAGTIGDRWGWRAPYLLAAASALLIAVVMARVLPTARPPSGHQYPALLAEPLRLLRTEPDLRRSGFYQAAVFGGFSAVWTGIALLLTGPTYGLGAPALGMLALVNAGTMLCTPVAGRQVDRWGTDAVNLVCLLGVIASAAVLALGALGGMVGLAALVLGTLLLDVGMQSGMVANQVRIYALRPEVRSRLNTAYMTCAYLGGGVGSWLGARAHAHFGWLGVCVVLALLAAAALVRHLTSTSAARARLVGIGERASGERSGRDLAPAILDK</sequence>
<evidence type="ECO:0000256" key="3">
    <source>
        <dbReference type="ARBA" id="ARBA00022989"/>
    </source>
</evidence>
<organism evidence="7 8">
    <name type="scientific">Micromonospora kangleipakensis</name>
    <dbReference type="NCBI Taxonomy" id="1077942"/>
    <lineage>
        <taxon>Bacteria</taxon>
        <taxon>Bacillati</taxon>
        <taxon>Actinomycetota</taxon>
        <taxon>Actinomycetes</taxon>
        <taxon>Micromonosporales</taxon>
        <taxon>Micromonosporaceae</taxon>
        <taxon>Micromonospora</taxon>
    </lineage>
</organism>
<dbReference type="RefSeq" id="WP_130337278.1">
    <property type="nucleotide sequence ID" value="NZ_SHLD01000001.1"/>
</dbReference>
<dbReference type="InterPro" id="IPR036259">
    <property type="entry name" value="MFS_trans_sf"/>
</dbReference>
<keyword evidence="3 5" id="KW-1133">Transmembrane helix</keyword>
<feature type="transmembrane region" description="Helical" evidence="5">
    <location>
        <begin position="126"/>
        <end position="146"/>
    </location>
</feature>
<dbReference type="SUPFAM" id="SSF103473">
    <property type="entry name" value="MFS general substrate transporter"/>
    <property type="match status" value="1"/>
</dbReference>
<keyword evidence="8" id="KW-1185">Reference proteome</keyword>
<evidence type="ECO:0000313" key="8">
    <source>
        <dbReference type="Proteomes" id="UP000294114"/>
    </source>
</evidence>
<comment type="subcellular location">
    <subcellularLocation>
        <location evidence="1">Cell membrane</location>
        <topology evidence="1">Multi-pass membrane protein</topology>
    </subcellularLocation>
</comment>
<dbReference type="PROSITE" id="PS50850">
    <property type="entry name" value="MFS"/>
    <property type="match status" value="1"/>
</dbReference>
<feature type="transmembrane region" description="Helical" evidence="5">
    <location>
        <begin position="98"/>
        <end position="119"/>
    </location>
</feature>
<dbReference type="GO" id="GO:0005886">
    <property type="term" value="C:plasma membrane"/>
    <property type="evidence" value="ECO:0007669"/>
    <property type="project" value="UniProtKB-SubCell"/>
</dbReference>
<name>A0A4Q8BGU3_9ACTN</name>
<comment type="caution">
    <text evidence="7">The sequence shown here is derived from an EMBL/GenBank/DDBJ whole genome shotgun (WGS) entry which is preliminary data.</text>
</comment>
<dbReference type="PANTHER" id="PTHR42910">
    <property type="entry name" value="TRANSPORTER SCO4007-RELATED"/>
    <property type="match status" value="1"/>
</dbReference>
<feature type="transmembrane region" description="Helical" evidence="5">
    <location>
        <begin position="360"/>
        <end position="378"/>
    </location>
</feature>
<dbReference type="Proteomes" id="UP000294114">
    <property type="component" value="Unassembled WGS sequence"/>
</dbReference>
<feature type="transmembrane region" description="Helical" evidence="5">
    <location>
        <begin position="272"/>
        <end position="292"/>
    </location>
</feature>
<feature type="transmembrane region" description="Helical" evidence="5">
    <location>
        <begin position="72"/>
        <end position="92"/>
    </location>
</feature>
<evidence type="ECO:0000256" key="1">
    <source>
        <dbReference type="ARBA" id="ARBA00004651"/>
    </source>
</evidence>
<dbReference type="PANTHER" id="PTHR42910:SF1">
    <property type="entry name" value="MAJOR FACILITATOR SUPERFAMILY (MFS) PROFILE DOMAIN-CONTAINING PROTEIN"/>
    <property type="match status" value="1"/>
</dbReference>
<dbReference type="EMBL" id="SHLD01000001">
    <property type="protein sequence ID" value="RZU76543.1"/>
    <property type="molecule type" value="Genomic_DNA"/>
</dbReference>
<evidence type="ECO:0000256" key="2">
    <source>
        <dbReference type="ARBA" id="ARBA00022692"/>
    </source>
</evidence>
<feature type="transmembrane region" description="Helical" evidence="5">
    <location>
        <begin position="337"/>
        <end position="354"/>
    </location>
</feature>
<protein>
    <submittedName>
        <fullName evidence="7">Putative MFS family arabinose efflux permease</fullName>
    </submittedName>
</protein>
<evidence type="ECO:0000256" key="5">
    <source>
        <dbReference type="SAM" id="Phobius"/>
    </source>
</evidence>
<proteinExistence type="predicted"/>
<feature type="transmembrane region" description="Helical" evidence="5">
    <location>
        <begin position="158"/>
        <end position="178"/>
    </location>
</feature>
<dbReference type="InterPro" id="IPR011701">
    <property type="entry name" value="MFS"/>
</dbReference>
<feature type="transmembrane region" description="Helical" evidence="5">
    <location>
        <begin position="238"/>
        <end position="260"/>
    </location>
</feature>
<dbReference type="GO" id="GO:0022857">
    <property type="term" value="F:transmembrane transporter activity"/>
    <property type="evidence" value="ECO:0007669"/>
    <property type="project" value="InterPro"/>
</dbReference>
<feature type="domain" description="Major facilitator superfamily (MFS) profile" evidence="6">
    <location>
        <begin position="1"/>
        <end position="388"/>
    </location>
</feature>
<keyword evidence="2 5" id="KW-0812">Transmembrane</keyword>
<feature type="transmembrane region" description="Helical" evidence="5">
    <location>
        <begin position="42"/>
        <end position="60"/>
    </location>
</feature>
<dbReference type="Gene3D" id="1.20.1250.20">
    <property type="entry name" value="MFS general substrate transporter like domains"/>
    <property type="match status" value="1"/>
</dbReference>
<feature type="transmembrane region" description="Helical" evidence="5">
    <location>
        <begin position="298"/>
        <end position="317"/>
    </location>
</feature>
<evidence type="ECO:0000256" key="4">
    <source>
        <dbReference type="ARBA" id="ARBA00023136"/>
    </source>
</evidence>
<dbReference type="InterPro" id="IPR020846">
    <property type="entry name" value="MFS_dom"/>
</dbReference>
<accession>A0A4Q8BGU3</accession>
<dbReference type="OrthoDB" id="9815356at2"/>
<dbReference type="AlphaFoldDB" id="A0A4Q8BGU3"/>
<dbReference type="CDD" id="cd17324">
    <property type="entry name" value="MFS_NepI_like"/>
    <property type="match status" value="1"/>
</dbReference>
<evidence type="ECO:0000313" key="7">
    <source>
        <dbReference type="EMBL" id="RZU76543.1"/>
    </source>
</evidence>